<evidence type="ECO:0000313" key="2">
    <source>
        <dbReference type="EMBL" id="MBF2708089.1"/>
    </source>
</evidence>
<organism evidence="2 3">
    <name type="scientific">Flavobacterium soyangense</name>
    <dbReference type="NCBI Taxonomy" id="2023265"/>
    <lineage>
        <taxon>Bacteria</taxon>
        <taxon>Pseudomonadati</taxon>
        <taxon>Bacteroidota</taxon>
        <taxon>Flavobacteriia</taxon>
        <taxon>Flavobacteriales</taxon>
        <taxon>Flavobacteriaceae</taxon>
        <taxon>Flavobacterium</taxon>
    </lineage>
</organism>
<dbReference type="AlphaFoldDB" id="A0A930UC82"/>
<comment type="caution">
    <text evidence="2">The sequence shown here is derived from an EMBL/GenBank/DDBJ whole genome shotgun (WGS) entry which is preliminary data.</text>
</comment>
<dbReference type="Proteomes" id="UP000646211">
    <property type="component" value="Unassembled WGS sequence"/>
</dbReference>
<dbReference type="RefSeq" id="WP_194311353.1">
    <property type="nucleotide sequence ID" value="NZ_JADHEC010000009.1"/>
</dbReference>
<gene>
    <name evidence="2" type="ORF">IR213_05715</name>
</gene>
<evidence type="ECO:0000313" key="3">
    <source>
        <dbReference type="Proteomes" id="UP000646211"/>
    </source>
</evidence>
<keyword evidence="3" id="KW-1185">Reference proteome</keyword>
<feature type="chain" id="PRO_5037219754" evidence="1">
    <location>
        <begin position="33"/>
        <end position="123"/>
    </location>
</feature>
<evidence type="ECO:0000256" key="1">
    <source>
        <dbReference type="SAM" id="SignalP"/>
    </source>
</evidence>
<sequence length="123" mass="13618">MNHFSKQDRNQKITMLLMVFAFVLVSNVKAFAQTAVEYNNTISSATIASTSTDMNSIKQETVSNASNMNFVLWFMGSKQDPNVKVLPAGENTKKQFMTSGMAPNRLLIKAFLKKAVNFESAVA</sequence>
<proteinExistence type="predicted"/>
<accession>A0A930UC82</accession>
<feature type="signal peptide" evidence="1">
    <location>
        <begin position="1"/>
        <end position="32"/>
    </location>
</feature>
<reference evidence="2" key="1">
    <citation type="submission" date="2020-11" db="EMBL/GenBank/DDBJ databases">
        <title>Genome of Flavobacterium soyangense.</title>
        <authorList>
            <person name="Liu Q."/>
            <person name="Xin Y.-H."/>
        </authorList>
    </citation>
    <scope>NUCLEOTIDE SEQUENCE</scope>
    <source>
        <strain evidence="2">CGMCC 1.13493</strain>
    </source>
</reference>
<keyword evidence="1" id="KW-0732">Signal</keyword>
<name>A0A930UC82_9FLAO</name>
<dbReference type="EMBL" id="JADHEC010000009">
    <property type="protein sequence ID" value="MBF2708089.1"/>
    <property type="molecule type" value="Genomic_DNA"/>
</dbReference>
<protein>
    <submittedName>
        <fullName evidence="2">Uncharacterized protein</fullName>
    </submittedName>
</protein>